<comment type="caution">
    <text evidence="2">The sequence shown here is derived from an EMBL/GenBank/DDBJ whole genome shotgun (WGS) entry which is preliminary data.</text>
</comment>
<evidence type="ECO:0000313" key="2">
    <source>
        <dbReference type="EMBL" id="OBX35753.1"/>
    </source>
</evidence>
<dbReference type="EMBL" id="MAJD01000001">
    <property type="protein sequence ID" value="OBX35753.1"/>
    <property type="molecule type" value="Genomic_DNA"/>
</dbReference>
<evidence type="ECO:0000256" key="1">
    <source>
        <dbReference type="SAM" id="MobiDB-lite"/>
    </source>
</evidence>
<organism evidence="2 3">
    <name type="scientific">Halomonas elongata</name>
    <dbReference type="NCBI Taxonomy" id="2746"/>
    <lineage>
        <taxon>Bacteria</taxon>
        <taxon>Pseudomonadati</taxon>
        <taxon>Pseudomonadota</taxon>
        <taxon>Gammaproteobacteria</taxon>
        <taxon>Oceanospirillales</taxon>
        <taxon>Halomonadaceae</taxon>
        <taxon>Halomonas</taxon>
    </lineage>
</organism>
<gene>
    <name evidence="2" type="ORF">A8U91_00087</name>
</gene>
<sequence length="179" mass="18654">MVRPARREIQHVAGFQNPVLTGLHLEALEDAQVDSGDDRGVFRHASAELPMALTAGLQQEDIVLIHVGADAAAGRRIADHDVVEAPAGQEVEAFEQFGHLGNVVVHRLDQQRPVPLGQPGEGGFVEGAVTDLPGAFGPCSSTRRASMLSSQASPASSSGESGLSISGKAPRISKGCCCQ</sequence>
<feature type="compositionally biased region" description="Low complexity" evidence="1">
    <location>
        <begin position="147"/>
        <end position="167"/>
    </location>
</feature>
<accession>A0A1B8P0M7</accession>
<feature type="region of interest" description="Disordered" evidence="1">
    <location>
        <begin position="147"/>
        <end position="169"/>
    </location>
</feature>
<reference evidence="2 3" key="1">
    <citation type="submission" date="2016-06" db="EMBL/GenBank/DDBJ databases">
        <title>Genome sequence of halotolerant plant growth promoting strain of Halomonas elongata HEK1 isolated from salterns of Rann of Kutch, Gujarat, India.</title>
        <authorList>
            <person name="Gaba S."/>
            <person name="Singh R.N."/>
            <person name="Abrol S."/>
            <person name="Kaushik R."/>
            <person name="Saxena A.K."/>
        </authorList>
    </citation>
    <scope>NUCLEOTIDE SEQUENCE [LARGE SCALE GENOMIC DNA]</scope>
    <source>
        <strain evidence="2 3">HEK1</strain>
    </source>
</reference>
<evidence type="ECO:0000313" key="3">
    <source>
        <dbReference type="Proteomes" id="UP000092504"/>
    </source>
</evidence>
<proteinExistence type="predicted"/>
<dbReference type="Proteomes" id="UP000092504">
    <property type="component" value="Unassembled WGS sequence"/>
</dbReference>
<name>A0A1B8P0M7_HALEL</name>
<protein>
    <submittedName>
        <fullName evidence="2">Uncharacterized protein</fullName>
    </submittedName>
</protein>
<dbReference type="AlphaFoldDB" id="A0A1B8P0M7"/>